<protein>
    <submittedName>
        <fullName evidence="2">Lysophospholipase</fullName>
    </submittedName>
</protein>
<gene>
    <name evidence="2" type="ORF">H7J73_06680</name>
</gene>
<dbReference type="PANTHER" id="PTHR11614">
    <property type="entry name" value="PHOSPHOLIPASE-RELATED"/>
    <property type="match status" value="1"/>
</dbReference>
<keyword evidence="3" id="KW-1185">Reference proteome</keyword>
<comment type="caution">
    <text evidence="2">The sequence shown here is derived from an EMBL/GenBank/DDBJ whole genome shotgun (WGS) entry which is preliminary data.</text>
</comment>
<organism evidence="2 3">
    <name type="scientific">Mycolicibacterium komossense</name>
    <dbReference type="NCBI Taxonomy" id="1779"/>
    <lineage>
        <taxon>Bacteria</taxon>
        <taxon>Bacillati</taxon>
        <taxon>Actinomycetota</taxon>
        <taxon>Actinomycetes</taxon>
        <taxon>Mycobacteriales</taxon>
        <taxon>Mycobacteriaceae</taxon>
        <taxon>Mycolicibacterium</taxon>
    </lineage>
</organism>
<dbReference type="RefSeq" id="WP_264066510.1">
    <property type="nucleotide sequence ID" value="NZ_JACKTY010000018.1"/>
</dbReference>
<sequence>MATTRTERSFDGVGGVRIVYDTWTPDDSHGQGGASGPSGVVVLSHGFGEHARRYDHLAQRFGDAGLVTYALDHRGHGRSGGKRVYLKNMSEFTDDFGTLVGIADTEYPTLPTIVLGHSMGGAIVFAYGTDHVDDYDLMVLSGPAVAAQADVSPLLTIVGKVVGSIAPGVPVQELDANAVSRDPAVVAAYNADPLVHHGKVPAGIAKALLEVGETMPRRAVAITKPLLVVHGEKDRLVRATGSERLVDCVGSQDVHLKVYPELYHEVFNEPERDRVLDDVVAWIEARL</sequence>
<reference evidence="2 3" key="1">
    <citation type="journal article" date="2022" name="BMC Genomics">
        <title>Comparative genome analysis of mycobacteria focusing on tRNA and non-coding RNA.</title>
        <authorList>
            <person name="Behra P.R.K."/>
            <person name="Pettersson B.M.F."/>
            <person name="Ramesh M."/>
            <person name="Das S."/>
            <person name="Dasgupta S."/>
            <person name="Kirsebom L.A."/>
        </authorList>
    </citation>
    <scope>NUCLEOTIDE SEQUENCE [LARGE SCALE GENOMIC DNA]</scope>
    <source>
        <strain evidence="2 3">DSM 44078</strain>
    </source>
</reference>
<accession>A0ABT3C8H5</accession>
<dbReference type="PRINTS" id="PR00111">
    <property type="entry name" value="ABHYDROLASE"/>
</dbReference>
<dbReference type="SUPFAM" id="SSF53474">
    <property type="entry name" value="alpha/beta-Hydrolases"/>
    <property type="match status" value="1"/>
</dbReference>
<dbReference type="Gene3D" id="3.40.50.1820">
    <property type="entry name" value="alpha/beta hydrolase"/>
    <property type="match status" value="1"/>
</dbReference>
<dbReference type="InterPro" id="IPR022742">
    <property type="entry name" value="Hydrolase_4"/>
</dbReference>
<name>A0ABT3C8H5_9MYCO</name>
<evidence type="ECO:0000259" key="1">
    <source>
        <dbReference type="Pfam" id="PF12146"/>
    </source>
</evidence>
<evidence type="ECO:0000313" key="3">
    <source>
        <dbReference type="Proteomes" id="UP001526201"/>
    </source>
</evidence>
<proteinExistence type="predicted"/>
<dbReference type="Proteomes" id="UP001526201">
    <property type="component" value="Unassembled WGS sequence"/>
</dbReference>
<dbReference type="EMBL" id="JACKTY010000018">
    <property type="protein sequence ID" value="MCV7225716.1"/>
    <property type="molecule type" value="Genomic_DNA"/>
</dbReference>
<dbReference type="InterPro" id="IPR000073">
    <property type="entry name" value="AB_hydrolase_1"/>
</dbReference>
<evidence type="ECO:0000313" key="2">
    <source>
        <dbReference type="EMBL" id="MCV7225716.1"/>
    </source>
</evidence>
<dbReference type="InterPro" id="IPR051044">
    <property type="entry name" value="MAG_DAG_Lipase"/>
</dbReference>
<feature type="domain" description="Serine aminopeptidase S33" evidence="1">
    <location>
        <begin position="37"/>
        <end position="271"/>
    </location>
</feature>
<dbReference type="Pfam" id="PF12146">
    <property type="entry name" value="Hydrolase_4"/>
    <property type="match status" value="1"/>
</dbReference>
<dbReference type="InterPro" id="IPR029058">
    <property type="entry name" value="AB_hydrolase_fold"/>
</dbReference>